<protein>
    <submittedName>
        <fullName evidence="5">Helix-turn-helix domain protein</fullName>
    </submittedName>
</protein>
<evidence type="ECO:0000256" key="3">
    <source>
        <dbReference type="ARBA" id="ARBA00023163"/>
    </source>
</evidence>
<name>A0A091A2D3_PAEMA</name>
<proteinExistence type="predicted"/>
<dbReference type="PRINTS" id="PR00032">
    <property type="entry name" value="HTHARAC"/>
</dbReference>
<evidence type="ECO:0000259" key="4">
    <source>
        <dbReference type="PROSITE" id="PS01124"/>
    </source>
</evidence>
<sequence length="282" mass="32856">MREIRTVVFDPDLNVEAYRFVGIMQKFPNHFHDYYVIGFIEQGKRLLSCNRKEYIINSGDVVIFNLREPHACEQVDGRSLDYRCINIDPEVMRQYVQEITGTAYLPRFSQTVLYRSELAGYLHDLHQLLMEGETGFHKEEMLLLLIEQLLRDNSDATPRLSANEPSAEIRTVCEYMESHFPENITLNRLSELTGLSKYHLLRSFTKQKGISPYSYLETIRINQAKRLLERGVSPMEAALKCGFSDQSHFTKFFKRLIGLTPKQYMRIFDNETAPQQAKDVPV</sequence>
<dbReference type="PANTHER" id="PTHR46796">
    <property type="entry name" value="HTH-TYPE TRANSCRIPTIONAL ACTIVATOR RHAS-RELATED"/>
    <property type="match status" value="1"/>
</dbReference>
<dbReference type="InterPro" id="IPR018060">
    <property type="entry name" value="HTH_AraC"/>
</dbReference>
<evidence type="ECO:0000256" key="2">
    <source>
        <dbReference type="ARBA" id="ARBA00023125"/>
    </source>
</evidence>
<dbReference type="STRING" id="44252.DJ90_747"/>
<keyword evidence="3" id="KW-0804">Transcription</keyword>
<reference evidence="5 6" key="1">
    <citation type="submission" date="2014-04" db="EMBL/GenBank/DDBJ databases">
        <authorList>
            <person name="Bishop-Lilly K.A."/>
            <person name="Broomall S.M."/>
            <person name="Chain P.S."/>
            <person name="Chertkov O."/>
            <person name="Coyne S.R."/>
            <person name="Daligault H.E."/>
            <person name="Davenport K.W."/>
            <person name="Erkkila T."/>
            <person name="Frey K.G."/>
            <person name="Gibbons H.S."/>
            <person name="Gu W."/>
            <person name="Jaissle J."/>
            <person name="Johnson S.L."/>
            <person name="Koroleva G.I."/>
            <person name="Ladner J.T."/>
            <person name="Lo C.-C."/>
            <person name="Minogue T.D."/>
            <person name="Munk C."/>
            <person name="Palacios G.F."/>
            <person name="Redden C.L."/>
            <person name="Rosenzweig C.N."/>
            <person name="Scholz M.B."/>
            <person name="Teshima H."/>
            <person name="Xu Y."/>
        </authorList>
    </citation>
    <scope>NUCLEOTIDE SEQUENCE [LARGE SCALE GENOMIC DNA]</scope>
    <source>
        <strain evidence="5 6">8244</strain>
    </source>
</reference>
<dbReference type="Pfam" id="PF12833">
    <property type="entry name" value="HTH_18"/>
    <property type="match status" value="1"/>
</dbReference>
<dbReference type="SUPFAM" id="SSF51215">
    <property type="entry name" value="Regulatory protein AraC"/>
    <property type="match status" value="1"/>
</dbReference>
<dbReference type="Gene3D" id="1.10.10.60">
    <property type="entry name" value="Homeodomain-like"/>
    <property type="match status" value="2"/>
</dbReference>
<dbReference type="CDD" id="cd07001">
    <property type="entry name" value="cupin_YbfI-like_N"/>
    <property type="match status" value="1"/>
</dbReference>
<dbReference type="SMART" id="SM00342">
    <property type="entry name" value="HTH_ARAC"/>
    <property type="match status" value="1"/>
</dbReference>
<dbReference type="Pfam" id="PF02311">
    <property type="entry name" value="AraC_binding"/>
    <property type="match status" value="1"/>
</dbReference>
<keyword evidence="2" id="KW-0238">DNA-binding</keyword>
<accession>A0A091A2D3</accession>
<dbReference type="GO" id="GO:0003700">
    <property type="term" value="F:DNA-binding transcription factor activity"/>
    <property type="evidence" value="ECO:0007669"/>
    <property type="project" value="InterPro"/>
</dbReference>
<dbReference type="InterPro" id="IPR003313">
    <property type="entry name" value="AraC-bd"/>
</dbReference>
<feature type="domain" description="HTH araC/xylS-type" evidence="4">
    <location>
        <begin position="170"/>
        <end position="267"/>
    </location>
</feature>
<comment type="caution">
    <text evidence="5">The sequence shown here is derived from an EMBL/GenBank/DDBJ whole genome shotgun (WGS) entry which is preliminary data.</text>
</comment>
<dbReference type="InterPro" id="IPR014710">
    <property type="entry name" value="RmlC-like_jellyroll"/>
</dbReference>
<keyword evidence="6" id="KW-1185">Reference proteome</keyword>
<dbReference type="GO" id="GO:0043565">
    <property type="term" value="F:sequence-specific DNA binding"/>
    <property type="evidence" value="ECO:0007669"/>
    <property type="project" value="InterPro"/>
</dbReference>
<dbReference type="EMBL" id="JMQA01000018">
    <property type="protein sequence ID" value="KFN10461.1"/>
    <property type="molecule type" value="Genomic_DNA"/>
</dbReference>
<dbReference type="PANTHER" id="PTHR46796:SF2">
    <property type="entry name" value="TRANSCRIPTIONAL REGULATORY PROTEIN"/>
    <property type="match status" value="1"/>
</dbReference>
<dbReference type="RefSeq" id="WP_036627543.1">
    <property type="nucleotide sequence ID" value="NZ_BGML01000011.1"/>
</dbReference>
<dbReference type="InterPro" id="IPR050204">
    <property type="entry name" value="AraC_XylS_family_regulators"/>
</dbReference>
<dbReference type="HOGENOM" id="CLU_000445_88_16_9"/>
<dbReference type="AlphaFoldDB" id="A0A091A2D3"/>
<dbReference type="Gene3D" id="2.60.120.10">
    <property type="entry name" value="Jelly Rolls"/>
    <property type="match status" value="1"/>
</dbReference>
<evidence type="ECO:0000313" key="5">
    <source>
        <dbReference type="EMBL" id="KFN10461.1"/>
    </source>
</evidence>
<organism evidence="5 6">
    <name type="scientific">Paenibacillus macerans</name>
    <name type="common">Bacillus macerans</name>
    <dbReference type="NCBI Taxonomy" id="44252"/>
    <lineage>
        <taxon>Bacteria</taxon>
        <taxon>Bacillati</taxon>
        <taxon>Bacillota</taxon>
        <taxon>Bacilli</taxon>
        <taxon>Bacillales</taxon>
        <taxon>Paenibacillaceae</taxon>
        <taxon>Paenibacillus</taxon>
    </lineage>
</organism>
<evidence type="ECO:0000256" key="1">
    <source>
        <dbReference type="ARBA" id="ARBA00023015"/>
    </source>
</evidence>
<dbReference type="InterPro" id="IPR037923">
    <property type="entry name" value="HTH-like"/>
</dbReference>
<dbReference type="InterPro" id="IPR020449">
    <property type="entry name" value="Tscrpt_reg_AraC-type_HTH"/>
</dbReference>
<evidence type="ECO:0000313" key="6">
    <source>
        <dbReference type="Proteomes" id="UP000029278"/>
    </source>
</evidence>
<dbReference type="InterPro" id="IPR009057">
    <property type="entry name" value="Homeodomain-like_sf"/>
</dbReference>
<dbReference type="PROSITE" id="PS01124">
    <property type="entry name" value="HTH_ARAC_FAMILY_2"/>
    <property type="match status" value="1"/>
</dbReference>
<gene>
    <name evidence="5" type="ORF">DJ90_747</name>
</gene>
<dbReference type="Proteomes" id="UP000029278">
    <property type="component" value="Unassembled WGS sequence"/>
</dbReference>
<keyword evidence="1" id="KW-0805">Transcription regulation</keyword>
<dbReference type="PATRIC" id="fig|44252.3.peg.1207"/>
<dbReference type="SUPFAM" id="SSF46689">
    <property type="entry name" value="Homeodomain-like"/>
    <property type="match status" value="2"/>
</dbReference>